<dbReference type="EMBL" id="MEZK01000026">
    <property type="protein sequence ID" value="OGD62087.1"/>
    <property type="molecule type" value="Genomic_DNA"/>
</dbReference>
<accession>A0A1F5E3U9</accession>
<evidence type="ECO:0008006" key="4">
    <source>
        <dbReference type="Google" id="ProtNLM"/>
    </source>
</evidence>
<evidence type="ECO:0000313" key="3">
    <source>
        <dbReference type="Proteomes" id="UP000177006"/>
    </source>
</evidence>
<feature type="transmembrane region" description="Helical" evidence="1">
    <location>
        <begin position="64"/>
        <end position="83"/>
    </location>
</feature>
<feature type="transmembrane region" description="Helical" evidence="1">
    <location>
        <begin position="6"/>
        <end position="24"/>
    </location>
</feature>
<dbReference type="AlphaFoldDB" id="A0A1F5E3U9"/>
<keyword evidence="1" id="KW-0472">Membrane</keyword>
<feature type="transmembrane region" description="Helical" evidence="1">
    <location>
        <begin position="128"/>
        <end position="146"/>
    </location>
</feature>
<evidence type="ECO:0000313" key="2">
    <source>
        <dbReference type="EMBL" id="OGD62087.1"/>
    </source>
</evidence>
<evidence type="ECO:0000256" key="1">
    <source>
        <dbReference type="SAM" id="Phobius"/>
    </source>
</evidence>
<protein>
    <recommendedName>
        <fullName evidence="4">Signal transduction histidine kinase subgroup 3 dimerisation and phosphoacceptor domain-containing protein</fullName>
    </recommendedName>
</protein>
<keyword evidence="1" id="KW-1133">Transmembrane helix</keyword>
<gene>
    <name evidence="2" type="ORF">A2160_04615</name>
</gene>
<organism evidence="2 3">
    <name type="scientific">Candidatus Beckwithbacteria bacterium RBG_13_42_9</name>
    <dbReference type="NCBI Taxonomy" id="1797457"/>
    <lineage>
        <taxon>Bacteria</taxon>
        <taxon>Candidatus Beckwithiibacteriota</taxon>
    </lineage>
</organism>
<dbReference type="Proteomes" id="UP000177006">
    <property type="component" value="Unassembled WGS sequence"/>
</dbReference>
<feature type="transmembrane region" description="Helical" evidence="1">
    <location>
        <begin position="90"/>
        <end position="116"/>
    </location>
</feature>
<feature type="transmembrane region" description="Helical" evidence="1">
    <location>
        <begin position="36"/>
        <end position="52"/>
    </location>
</feature>
<reference evidence="2 3" key="1">
    <citation type="journal article" date="2016" name="Nat. Commun.">
        <title>Thousands of microbial genomes shed light on interconnected biogeochemical processes in an aquifer system.</title>
        <authorList>
            <person name="Anantharaman K."/>
            <person name="Brown C.T."/>
            <person name="Hug L.A."/>
            <person name="Sharon I."/>
            <person name="Castelle C.J."/>
            <person name="Probst A.J."/>
            <person name="Thomas B.C."/>
            <person name="Singh A."/>
            <person name="Wilkins M.J."/>
            <person name="Karaoz U."/>
            <person name="Brodie E.L."/>
            <person name="Williams K.H."/>
            <person name="Hubbard S.S."/>
            <person name="Banfield J.F."/>
        </authorList>
    </citation>
    <scope>NUCLEOTIDE SEQUENCE [LARGE SCALE GENOMIC DNA]</scope>
</reference>
<keyword evidence="1" id="KW-0812">Transmembrane</keyword>
<name>A0A1F5E3U9_9BACT</name>
<comment type="caution">
    <text evidence="2">The sequence shown here is derived from an EMBL/GenBank/DDBJ whole genome shotgun (WGS) entry which is preliminary data.</text>
</comment>
<sequence length="211" mass="23920">MSNLSALKAILLTSGSIIAIFLVTKNPWTGRFSLQLTLTLLLGIIIYAYISRHQEDKAARSKNLLVLCSLLTVMLIATTGWFFSPFFFCLYLLGILLAFVFSPAVSLTYSITLVLLFSFNIGEVDLTYDFLVVLSLLMIFPLSLYLRKEYLRLKLGKVSSFVVNLRQPINDTKQLAYQLNKTGAKDKEKTVERIIASSEEALRILKEFERE</sequence>
<dbReference type="STRING" id="1797457.A2160_04615"/>
<proteinExistence type="predicted"/>